<reference evidence="1" key="1">
    <citation type="journal article" date="2017" name="ISME J.">
        <title>Energy and carbon metabolisms in a deep terrestrial subsurface fluid microbial community.</title>
        <authorList>
            <person name="Momper L."/>
            <person name="Jungbluth S.P."/>
            <person name="Lee M.D."/>
            <person name="Amend J.P."/>
        </authorList>
    </citation>
    <scope>NUCLEOTIDE SEQUENCE [LARGE SCALE GENOMIC DNA]</scope>
    <source>
        <strain evidence="1">SURF_5</strain>
    </source>
</reference>
<sequence length="287" mass="32484">MGEKTGEIRIHEHSATTSVQTEGLSDTERLRAEIEQTRLEMSRTLDEIRGQLAPSRLREQAKMRVKQASVRRAKRMNRRMRNTVREHPLTAAIFGFSTFWLLKEGIKSARGGDGEFEEEYVPGRYGYGGRLPYEEEGIAGEPGMEGEIPEARGEVGERFEEARERAAEKAEEVRLKAGRYRERAGEKASEYAGKTREKVGLQRERIQGTFNRMLNERPLVVVAAALGLGAFLGSLIPESRKEHELMGEQKEAITGRLKEKAQESFEKAKTVAKDTAEFAKRESKEKL</sequence>
<dbReference type="InterPro" id="IPR022062">
    <property type="entry name" value="DUF3618"/>
</dbReference>
<accession>A0A3A4NU87</accession>
<dbReference type="Proteomes" id="UP000265882">
    <property type="component" value="Unassembled WGS sequence"/>
</dbReference>
<dbReference type="AlphaFoldDB" id="A0A3A4NU87"/>
<proteinExistence type="predicted"/>
<protein>
    <submittedName>
        <fullName evidence="1">DUF3618 domain-containing protein</fullName>
    </submittedName>
</protein>
<evidence type="ECO:0000313" key="1">
    <source>
        <dbReference type="EMBL" id="RJP22115.1"/>
    </source>
</evidence>
<dbReference type="Pfam" id="PF12277">
    <property type="entry name" value="DUF3618"/>
    <property type="match status" value="1"/>
</dbReference>
<name>A0A3A4NU87_ABYX5</name>
<reference evidence="1" key="2">
    <citation type="submission" date="2018-03" db="EMBL/GenBank/DDBJ databases">
        <authorList>
            <person name="Keele B.F."/>
        </authorList>
    </citation>
    <scope>NUCLEOTIDE SEQUENCE</scope>
    <source>
        <strain evidence="1">SURF_5</strain>
    </source>
</reference>
<gene>
    <name evidence="1" type="ORF">C4520_08640</name>
</gene>
<organism evidence="1">
    <name type="scientific">Abyssobacteria bacterium (strain SURF_5)</name>
    <dbReference type="NCBI Taxonomy" id="2093360"/>
    <lineage>
        <taxon>Bacteria</taxon>
        <taxon>Pseudomonadati</taxon>
        <taxon>Candidatus Hydrogenedentota</taxon>
        <taxon>Candidatus Abyssobacteria</taxon>
    </lineage>
</organism>
<comment type="caution">
    <text evidence="1">The sequence shown here is derived from an EMBL/GenBank/DDBJ whole genome shotgun (WGS) entry which is preliminary data.</text>
</comment>
<dbReference type="SUPFAM" id="SSF58113">
    <property type="entry name" value="Apolipoprotein A-I"/>
    <property type="match status" value="1"/>
</dbReference>
<dbReference type="Gene3D" id="1.20.120.20">
    <property type="entry name" value="Apolipoprotein"/>
    <property type="match status" value="1"/>
</dbReference>
<dbReference type="EMBL" id="QZKU01000061">
    <property type="protein sequence ID" value="RJP22115.1"/>
    <property type="molecule type" value="Genomic_DNA"/>
</dbReference>